<evidence type="ECO:0000313" key="3">
    <source>
        <dbReference type="Proteomes" id="UP000321196"/>
    </source>
</evidence>
<dbReference type="RefSeq" id="WP_147824584.1">
    <property type="nucleotide sequence ID" value="NZ_BAAARG010000001.1"/>
</dbReference>
<proteinExistence type="inferred from homology"/>
<dbReference type="InterPro" id="IPR043129">
    <property type="entry name" value="ATPase_NBD"/>
</dbReference>
<name>A0A5C8HRU4_9MICO</name>
<dbReference type="Gene3D" id="1.10.10.10">
    <property type="entry name" value="Winged helix-like DNA-binding domain superfamily/Winged helix DNA-binding domain"/>
    <property type="match status" value="1"/>
</dbReference>
<keyword evidence="3" id="KW-1185">Reference proteome</keyword>
<sequence>MSRTALVERFDVSSSLITRIVRGLIDDGVIYETGTQLPSAGRPAVQLEVTKHYGTLIAVNCTADGIHARSFDLHDNILREIRTDAPEGGMTPQHIVDSIGELAHLTPRLLGIGVGIAGIVDADTGAVSAAPNLGWTAPVALYDMLHERTGVAVTIDNDVNLMMAAERPTLDASLRSDALYLYLGKRGIGAGFIAAGRLVRGRHGAAGELGLFSLSRIDAPAAEARTFEERFASTALAARLRDAGHDVSGPVVPTLLALAEDGDEAAQSIRAELLAGFATSISLATAMLDPSVVILGGEARDFADAECEEIRSVLTRRLPFVPVLQPATLNPDAVLDAARARCWNTVLAGGI</sequence>
<dbReference type="Proteomes" id="UP000321196">
    <property type="component" value="Unassembled WGS sequence"/>
</dbReference>
<dbReference type="PANTHER" id="PTHR18964">
    <property type="entry name" value="ROK (REPRESSOR, ORF, KINASE) FAMILY"/>
    <property type="match status" value="1"/>
</dbReference>
<dbReference type="SUPFAM" id="SSF53067">
    <property type="entry name" value="Actin-like ATPase domain"/>
    <property type="match status" value="1"/>
</dbReference>
<dbReference type="InterPro" id="IPR036390">
    <property type="entry name" value="WH_DNA-bd_sf"/>
</dbReference>
<dbReference type="EMBL" id="VRSW01000001">
    <property type="protein sequence ID" value="TXK05773.1"/>
    <property type="molecule type" value="Genomic_DNA"/>
</dbReference>
<evidence type="ECO:0000256" key="1">
    <source>
        <dbReference type="ARBA" id="ARBA00006479"/>
    </source>
</evidence>
<protein>
    <submittedName>
        <fullName evidence="2">ROK family protein</fullName>
    </submittedName>
</protein>
<accession>A0A5C8HRU4</accession>
<dbReference type="InterPro" id="IPR000600">
    <property type="entry name" value="ROK"/>
</dbReference>
<dbReference type="PANTHER" id="PTHR18964:SF149">
    <property type="entry name" value="BIFUNCTIONAL UDP-N-ACETYLGLUCOSAMINE 2-EPIMERASE_N-ACETYLMANNOSAMINE KINASE"/>
    <property type="match status" value="1"/>
</dbReference>
<comment type="similarity">
    <text evidence="1">Belongs to the ROK (NagC/XylR) family.</text>
</comment>
<dbReference type="SUPFAM" id="SSF46785">
    <property type="entry name" value="Winged helix' DNA-binding domain"/>
    <property type="match status" value="1"/>
</dbReference>
<comment type="caution">
    <text evidence="2">The sequence shown here is derived from an EMBL/GenBank/DDBJ whole genome shotgun (WGS) entry which is preliminary data.</text>
</comment>
<gene>
    <name evidence="2" type="ORF">FVP60_01945</name>
</gene>
<dbReference type="Pfam" id="PF00480">
    <property type="entry name" value="ROK"/>
    <property type="match status" value="1"/>
</dbReference>
<dbReference type="InterPro" id="IPR036388">
    <property type="entry name" value="WH-like_DNA-bd_sf"/>
</dbReference>
<evidence type="ECO:0000313" key="2">
    <source>
        <dbReference type="EMBL" id="TXK05773.1"/>
    </source>
</evidence>
<dbReference type="Gene3D" id="3.30.420.40">
    <property type="match status" value="2"/>
</dbReference>
<dbReference type="OrthoDB" id="3464494at2"/>
<organism evidence="2 3">
    <name type="scientific">Microbacterium mitrae</name>
    <dbReference type="NCBI Taxonomy" id="664640"/>
    <lineage>
        <taxon>Bacteria</taxon>
        <taxon>Bacillati</taxon>
        <taxon>Actinomycetota</taxon>
        <taxon>Actinomycetes</taxon>
        <taxon>Micrococcales</taxon>
        <taxon>Microbacteriaceae</taxon>
        <taxon>Microbacterium</taxon>
    </lineage>
</organism>
<dbReference type="AlphaFoldDB" id="A0A5C8HRU4"/>
<reference evidence="2 3" key="1">
    <citation type="submission" date="2019-08" db="EMBL/GenBank/DDBJ databases">
        <authorList>
            <person name="Dong K."/>
        </authorList>
    </citation>
    <scope>NUCLEOTIDE SEQUENCE [LARGE SCALE GENOMIC DNA]</scope>
    <source>
        <strain evidence="2 3">M4-8</strain>
    </source>
</reference>